<sequence>MEARDHDALGGNQNRQDDLPSCREIERLIGIYVATGEGQGALLAAKVAEESGYDNRGYEDEYGFWEDDVQTRLHLRILMATNLKDAQATLPVPLPMIVTGQAVKLHPNQGHQLDHSQGQTNLSLFLHPLATRHGQPEGLLS</sequence>
<gene>
    <name evidence="1" type="ORF">H2199_007141</name>
</gene>
<keyword evidence="2" id="KW-1185">Reference proteome</keyword>
<protein>
    <submittedName>
        <fullName evidence="1">Uncharacterized protein</fullName>
    </submittedName>
</protein>
<organism evidence="1 2">
    <name type="scientific">Coniosporium tulheliwenetii</name>
    <dbReference type="NCBI Taxonomy" id="3383036"/>
    <lineage>
        <taxon>Eukaryota</taxon>
        <taxon>Fungi</taxon>
        <taxon>Dikarya</taxon>
        <taxon>Ascomycota</taxon>
        <taxon>Pezizomycotina</taxon>
        <taxon>Dothideomycetes</taxon>
        <taxon>Dothideomycetes incertae sedis</taxon>
        <taxon>Coniosporium</taxon>
    </lineage>
</organism>
<accession>A0ACC2YTI2</accession>
<dbReference type="EMBL" id="JAPDRP010000021">
    <property type="protein sequence ID" value="KAJ9638452.1"/>
    <property type="molecule type" value="Genomic_DNA"/>
</dbReference>
<evidence type="ECO:0000313" key="2">
    <source>
        <dbReference type="Proteomes" id="UP001172680"/>
    </source>
</evidence>
<name>A0ACC2YTI2_9PEZI</name>
<evidence type="ECO:0000313" key="1">
    <source>
        <dbReference type="EMBL" id="KAJ9638452.1"/>
    </source>
</evidence>
<dbReference type="Proteomes" id="UP001172680">
    <property type="component" value="Unassembled WGS sequence"/>
</dbReference>
<reference evidence="1" key="1">
    <citation type="submission" date="2022-10" db="EMBL/GenBank/DDBJ databases">
        <title>Culturing micro-colonial fungi from biological soil crusts in the Mojave desert and describing Neophaeococcomyces mojavensis, and introducing the new genera and species Taxawa tesnikishii.</title>
        <authorList>
            <person name="Kurbessoian T."/>
            <person name="Stajich J.E."/>
        </authorList>
    </citation>
    <scope>NUCLEOTIDE SEQUENCE</scope>
    <source>
        <strain evidence="1">JES_115</strain>
    </source>
</reference>
<comment type="caution">
    <text evidence="1">The sequence shown here is derived from an EMBL/GenBank/DDBJ whole genome shotgun (WGS) entry which is preliminary data.</text>
</comment>
<proteinExistence type="predicted"/>